<gene>
    <name evidence="1" type="ORF">Y1Q_0012612</name>
</gene>
<accession>A0A151M8A2</accession>
<organism evidence="1 2">
    <name type="scientific">Alligator mississippiensis</name>
    <name type="common">American alligator</name>
    <dbReference type="NCBI Taxonomy" id="8496"/>
    <lineage>
        <taxon>Eukaryota</taxon>
        <taxon>Metazoa</taxon>
        <taxon>Chordata</taxon>
        <taxon>Craniata</taxon>
        <taxon>Vertebrata</taxon>
        <taxon>Euteleostomi</taxon>
        <taxon>Archelosauria</taxon>
        <taxon>Archosauria</taxon>
        <taxon>Crocodylia</taxon>
        <taxon>Alligatoridae</taxon>
        <taxon>Alligatorinae</taxon>
        <taxon>Alligator</taxon>
    </lineage>
</organism>
<evidence type="ECO:0000313" key="2">
    <source>
        <dbReference type="Proteomes" id="UP000050525"/>
    </source>
</evidence>
<keyword evidence="2" id="KW-1185">Reference proteome</keyword>
<comment type="caution">
    <text evidence="1">The sequence shown here is derived from an EMBL/GenBank/DDBJ whole genome shotgun (WGS) entry which is preliminary data.</text>
</comment>
<dbReference type="Proteomes" id="UP000050525">
    <property type="component" value="Unassembled WGS sequence"/>
</dbReference>
<dbReference type="AlphaFoldDB" id="A0A151M8A2"/>
<dbReference type="EMBL" id="AKHW03006358">
    <property type="protein sequence ID" value="KYO20742.1"/>
    <property type="molecule type" value="Genomic_DNA"/>
</dbReference>
<reference evidence="1 2" key="1">
    <citation type="journal article" date="2012" name="Genome Biol.">
        <title>Sequencing three crocodilian genomes to illuminate the evolution of archosaurs and amniotes.</title>
        <authorList>
            <person name="St John J.A."/>
            <person name="Braun E.L."/>
            <person name="Isberg S.R."/>
            <person name="Miles L.G."/>
            <person name="Chong A.Y."/>
            <person name="Gongora J."/>
            <person name="Dalzell P."/>
            <person name="Moran C."/>
            <person name="Bed'hom B."/>
            <person name="Abzhanov A."/>
            <person name="Burgess S.C."/>
            <person name="Cooksey A.M."/>
            <person name="Castoe T.A."/>
            <person name="Crawford N.G."/>
            <person name="Densmore L.D."/>
            <person name="Drew J.C."/>
            <person name="Edwards S.V."/>
            <person name="Faircloth B.C."/>
            <person name="Fujita M.K."/>
            <person name="Greenwold M.J."/>
            <person name="Hoffmann F.G."/>
            <person name="Howard J.M."/>
            <person name="Iguchi T."/>
            <person name="Janes D.E."/>
            <person name="Khan S.Y."/>
            <person name="Kohno S."/>
            <person name="de Koning A.J."/>
            <person name="Lance S.L."/>
            <person name="McCarthy F.M."/>
            <person name="McCormack J.E."/>
            <person name="Merchant M.E."/>
            <person name="Peterson D.G."/>
            <person name="Pollock D.D."/>
            <person name="Pourmand N."/>
            <person name="Raney B.J."/>
            <person name="Roessler K.A."/>
            <person name="Sanford J.R."/>
            <person name="Sawyer R.H."/>
            <person name="Schmidt C.J."/>
            <person name="Triplett E.W."/>
            <person name="Tuberville T.D."/>
            <person name="Venegas-Anaya M."/>
            <person name="Howard J.T."/>
            <person name="Jarvis E.D."/>
            <person name="Guillette L.J.Jr."/>
            <person name="Glenn T.C."/>
            <person name="Green R.E."/>
            <person name="Ray D.A."/>
        </authorList>
    </citation>
    <scope>NUCLEOTIDE SEQUENCE [LARGE SCALE GENOMIC DNA]</scope>
    <source>
        <strain evidence="1">KSC_2009_1</strain>
    </source>
</reference>
<sequence length="77" mass="8507">MARRSKFPYNSLEENCQVPPPIAVGLFPNSCYLTPVSAALAWTQDRLFSLMNLECLFCTVGPPPAEGMKVFPTQSNL</sequence>
<evidence type="ECO:0000313" key="1">
    <source>
        <dbReference type="EMBL" id="KYO20742.1"/>
    </source>
</evidence>
<protein>
    <submittedName>
        <fullName evidence="1">Uncharacterized protein</fullName>
    </submittedName>
</protein>
<name>A0A151M8A2_ALLMI</name>
<proteinExistence type="predicted"/>